<dbReference type="RefSeq" id="WP_341690761.1">
    <property type="nucleotide sequence ID" value="NZ_JBBYHS010000006.1"/>
</dbReference>
<protein>
    <recommendedName>
        <fullName evidence="3">DUF2892 domain-containing protein</fullName>
    </recommendedName>
</protein>
<sequence length="90" mass="9789">MEKLINQENFENIKETIENKISGISANHLLCAGLGTLALSSGLKLAGKKQAASLVGKLFITLVAIGLYKKYKDSSDSKPETKLENSETYE</sequence>
<name>A0ABU9INY6_9FLAO</name>
<keyword evidence="2" id="KW-1185">Reference proteome</keyword>
<organism evidence="1 2">
    <name type="scientific">Flavobacterium calami</name>
    <dbReference type="NCBI Taxonomy" id="3139144"/>
    <lineage>
        <taxon>Bacteria</taxon>
        <taxon>Pseudomonadati</taxon>
        <taxon>Bacteroidota</taxon>
        <taxon>Flavobacteriia</taxon>
        <taxon>Flavobacteriales</taxon>
        <taxon>Flavobacteriaceae</taxon>
        <taxon>Flavobacterium</taxon>
    </lineage>
</organism>
<evidence type="ECO:0000313" key="2">
    <source>
        <dbReference type="Proteomes" id="UP001485226"/>
    </source>
</evidence>
<comment type="caution">
    <text evidence="1">The sequence shown here is derived from an EMBL/GenBank/DDBJ whole genome shotgun (WGS) entry which is preliminary data.</text>
</comment>
<evidence type="ECO:0000313" key="1">
    <source>
        <dbReference type="EMBL" id="MEL1253417.1"/>
    </source>
</evidence>
<gene>
    <name evidence="1" type="ORF">AAEO57_06510</name>
</gene>
<proteinExistence type="predicted"/>
<evidence type="ECO:0008006" key="3">
    <source>
        <dbReference type="Google" id="ProtNLM"/>
    </source>
</evidence>
<dbReference type="Proteomes" id="UP001485226">
    <property type="component" value="Unassembled WGS sequence"/>
</dbReference>
<dbReference type="EMBL" id="JBBYHS010000006">
    <property type="protein sequence ID" value="MEL1253417.1"/>
    <property type="molecule type" value="Genomic_DNA"/>
</dbReference>
<reference evidence="1 2" key="1">
    <citation type="submission" date="2024-04" db="EMBL/GenBank/DDBJ databases">
        <title>Flavobacterium sp. DGU38 16S ribosomal RNA gene Genome sequencing and assembly.</title>
        <authorList>
            <person name="Park S."/>
        </authorList>
    </citation>
    <scope>NUCLEOTIDE SEQUENCE [LARGE SCALE GENOMIC DNA]</scope>
    <source>
        <strain evidence="1 2">DGU38</strain>
    </source>
</reference>
<accession>A0ABU9INY6</accession>